<evidence type="ECO:0000313" key="3">
    <source>
        <dbReference type="Proteomes" id="UP000076420"/>
    </source>
</evidence>
<accession>A0A2C9JSA0</accession>
<dbReference type="KEGG" id="bgt:106065927"/>
<evidence type="ECO:0008006" key="4">
    <source>
        <dbReference type="Google" id="ProtNLM"/>
    </source>
</evidence>
<dbReference type="Proteomes" id="UP000076420">
    <property type="component" value="Unassembled WGS sequence"/>
</dbReference>
<evidence type="ECO:0000313" key="2">
    <source>
        <dbReference type="EnsemblMetazoa" id="BGLB007206-PB"/>
    </source>
</evidence>
<dbReference type="PANTHER" id="PTHR22754:SF32">
    <property type="entry name" value="DISCO-INTERACTING PROTEIN 2"/>
    <property type="match status" value="1"/>
</dbReference>
<feature type="region of interest" description="Disordered" evidence="1">
    <location>
        <begin position="1"/>
        <end position="34"/>
    </location>
</feature>
<organism evidence="2 3">
    <name type="scientific">Biomphalaria glabrata</name>
    <name type="common">Bloodfluke planorb</name>
    <name type="synonym">Freshwater snail</name>
    <dbReference type="NCBI Taxonomy" id="6526"/>
    <lineage>
        <taxon>Eukaryota</taxon>
        <taxon>Metazoa</taxon>
        <taxon>Spiralia</taxon>
        <taxon>Lophotrochozoa</taxon>
        <taxon>Mollusca</taxon>
        <taxon>Gastropoda</taxon>
        <taxon>Heterobranchia</taxon>
        <taxon>Euthyneura</taxon>
        <taxon>Panpulmonata</taxon>
        <taxon>Hygrophila</taxon>
        <taxon>Lymnaeoidea</taxon>
        <taxon>Planorbidae</taxon>
        <taxon>Biomphalaria</taxon>
    </lineage>
</organism>
<name>A0A2C9JSA0_BIOGL</name>
<protein>
    <recommendedName>
        <fullName evidence="4">AMP-dependent synthetase/ligase domain-containing protein</fullName>
    </recommendedName>
</protein>
<evidence type="ECO:0000256" key="1">
    <source>
        <dbReference type="SAM" id="MobiDB-lite"/>
    </source>
</evidence>
<dbReference type="PANTHER" id="PTHR22754">
    <property type="entry name" value="DISCO-INTERACTING PROTEIN 2 DIP2 -RELATED"/>
    <property type="match status" value="1"/>
</dbReference>
<dbReference type="STRING" id="6526.A0A2C9JSA0"/>
<sequence length="197" mass="21629">MQNARHSHVVSSQPPDVTNNAKSTRQADRVGRYNQSSVRMNASGNVTGMIDEDAPAHGKVSAKIQQLLNTLKRPKRKPLKEYFLDEEEATLETPSTDPNAPKPEGKELIPQQGDPLVIPSGLPRNLEGALQRYGSSTYKANAITVLDANGKPTYNLTYGKLLSRTQKIAYSLLCKVGQKGEPIRQGDRVGVILYISF</sequence>
<feature type="compositionally biased region" description="Polar residues" evidence="1">
    <location>
        <begin position="9"/>
        <end position="24"/>
    </location>
</feature>
<dbReference type="AlphaFoldDB" id="A0A2C9JSA0"/>
<dbReference type="VEuPathDB" id="VectorBase:BGLB007206"/>
<feature type="region of interest" description="Disordered" evidence="1">
    <location>
        <begin position="85"/>
        <end position="114"/>
    </location>
</feature>
<dbReference type="VEuPathDB" id="VectorBase:BGLAX_043034"/>
<proteinExistence type="predicted"/>
<dbReference type="EnsemblMetazoa" id="BGLB007206-RB">
    <property type="protein sequence ID" value="BGLB007206-PB"/>
    <property type="gene ID" value="BGLB007206"/>
</dbReference>
<reference evidence="2" key="1">
    <citation type="submission" date="2020-05" db="UniProtKB">
        <authorList>
            <consortium name="EnsemblMetazoa"/>
        </authorList>
    </citation>
    <scope>IDENTIFICATION</scope>
    <source>
        <strain evidence="2">BB02</strain>
    </source>
</reference>
<gene>
    <name evidence="2" type="primary">106065927</name>
</gene>